<proteinExistence type="predicted"/>
<protein>
    <submittedName>
        <fullName evidence="3">Leucine-rich repeat extensin-like protein 3</fullName>
    </submittedName>
</protein>
<dbReference type="AlphaFoldDB" id="A0A6P4C5S6"/>
<reference evidence="3" key="2">
    <citation type="submission" date="2025-08" db="UniProtKB">
        <authorList>
            <consortium name="RefSeq"/>
        </authorList>
    </citation>
    <scope>IDENTIFICATION</scope>
    <source>
        <tissue evidence="3">Whole plant</tissue>
    </source>
</reference>
<evidence type="ECO:0000256" key="1">
    <source>
        <dbReference type="SAM" id="MobiDB-lite"/>
    </source>
</evidence>
<evidence type="ECO:0000313" key="3">
    <source>
        <dbReference type="RefSeq" id="XP_015944529.1"/>
    </source>
</evidence>
<reference evidence="2" key="1">
    <citation type="journal article" date="2016" name="Nat. Genet.">
        <title>The genome sequences of Arachis duranensis and Arachis ipaensis, the diploid ancestors of cultivated peanut.</title>
        <authorList>
            <person name="Bertioli D.J."/>
            <person name="Cannon S.B."/>
            <person name="Froenicke L."/>
            <person name="Huang G."/>
            <person name="Farmer A.D."/>
            <person name="Cannon E.K."/>
            <person name="Liu X."/>
            <person name="Gao D."/>
            <person name="Clevenger J."/>
            <person name="Dash S."/>
            <person name="Ren L."/>
            <person name="Moretzsohn M.C."/>
            <person name="Shirasawa K."/>
            <person name="Huang W."/>
            <person name="Vidigal B."/>
            <person name="Abernathy B."/>
            <person name="Chu Y."/>
            <person name="Niederhuth C.E."/>
            <person name="Umale P."/>
            <person name="Araujo A.C."/>
            <person name="Kozik A."/>
            <person name="Kim K.D."/>
            <person name="Burow M.D."/>
            <person name="Varshney R.K."/>
            <person name="Wang X."/>
            <person name="Zhang X."/>
            <person name="Barkley N."/>
            <person name="Guimaraes P.M."/>
            <person name="Isobe S."/>
            <person name="Guo B."/>
            <person name="Liao B."/>
            <person name="Stalker H.T."/>
            <person name="Schmitz R.J."/>
            <person name="Scheffler B.E."/>
            <person name="Leal-Bertioli S.C."/>
            <person name="Xun X."/>
            <person name="Jackson S.A."/>
            <person name="Michelmore R."/>
            <person name="Ozias-Akins P."/>
        </authorList>
    </citation>
    <scope>NUCLEOTIDE SEQUENCE [LARGE SCALE GENOMIC DNA]</scope>
    <source>
        <strain evidence="2">cv. V14167</strain>
    </source>
</reference>
<dbReference type="GeneID" id="107469665"/>
<dbReference type="RefSeq" id="XP_015944529.1">
    <property type="nucleotide sequence ID" value="XM_016089043.1"/>
</dbReference>
<feature type="compositionally biased region" description="Pro residues" evidence="1">
    <location>
        <begin position="75"/>
        <end position="88"/>
    </location>
</feature>
<keyword evidence="2" id="KW-1185">Reference proteome</keyword>
<evidence type="ECO:0000313" key="2">
    <source>
        <dbReference type="Proteomes" id="UP000515211"/>
    </source>
</evidence>
<gene>
    <name evidence="3" type="primary">LOC107469665</name>
</gene>
<dbReference type="KEGG" id="adu:107469665"/>
<name>A0A6P4C5S6_ARADU</name>
<sequence>MQPPSTANLHQPATTTTALTTYNHPDHPATLSLSLLPFFSSLSPTPSAIIPYPSPNHRTTSTAPPPNSDHHHSPIPSPPSSPFPPSPYTSPTNIALHHCPFRTTTVPPPYSHQRHYSPICLKFWSYRHQVPPYTDFSIIRS</sequence>
<dbReference type="Proteomes" id="UP000515211">
    <property type="component" value="Chromosome 10"/>
</dbReference>
<feature type="region of interest" description="Disordered" evidence="1">
    <location>
        <begin position="49"/>
        <end position="89"/>
    </location>
</feature>
<accession>A0A6P4C5S6</accession>
<organism evidence="2 3">
    <name type="scientific">Arachis duranensis</name>
    <name type="common">Wild peanut</name>
    <dbReference type="NCBI Taxonomy" id="130453"/>
    <lineage>
        <taxon>Eukaryota</taxon>
        <taxon>Viridiplantae</taxon>
        <taxon>Streptophyta</taxon>
        <taxon>Embryophyta</taxon>
        <taxon>Tracheophyta</taxon>
        <taxon>Spermatophyta</taxon>
        <taxon>Magnoliopsida</taxon>
        <taxon>eudicotyledons</taxon>
        <taxon>Gunneridae</taxon>
        <taxon>Pentapetalae</taxon>
        <taxon>rosids</taxon>
        <taxon>fabids</taxon>
        <taxon>Fabales</taxon>
        <taxon>Fabaceae</taxon>
        <taxon>Papilionoideae</taxon>
        <taxon>50 kb inversion clade</taxon>
        <taxon>dalbergioids sensu lato</taxon>
        <taxon>Dalbergieae</taxon>
        <taxon>Pterocarpus clade</taxon>
        <taxon>Arachis</taxon>
    </lineage>
</organism>